<dbReference type="EMBL" id="IACT01003415">
    <property type="protein sequence ID" value="LAC22660.1"/>
    <property type="molecule type" value="mRNA"/>
</dbReference>
<name>A0A6A7FWF9_9CRUS</name>
<dbReference type="GO" id="GO:0051764">
    <property type="term" value="P:actin crosslink formation"/>
    <property type="evidence" value="ECO:0007669"/>
    <property type="project" value="TreeGrafter"/>
</dbReference>
<proteinExistence type="evidence at transcript level"/>
<feature type="domain" description="Calcium-regulated actin-bundling protein C-terminal" evidence="2">
    <location>
        <begin position="218"/>
        <end position="298"/>
    </location>
</feature>
<dbReference type="InterPro" id="IPR040810">
    <property type="entry name" value="F_actin_bund_C"/>
</dbReference>
<reference evidence="3" key="1">
    <citation type="submission" date="2017-11" db="EMBL/GenBank/DDBJ databases">
        <title>The sensing device of the deep-sea amphipod.</title>
        <authorList>
            <person name="Kobayashi H."/>
            <person name="Nagahama T."/>
            <person name="Arai W."/>
            <person name="Sasagawa Y."/>
            <person name="Umeda M."/>
            <person name="Hayashi T."/>
            <person name="Nikaido I."/>
            <person name="Watanabe H."/>
            <person name="Oguri K."/>
            <person name="Kitazato H."/>
            <person name="Fujioka K."/>
            <person name="Kido Y."/>
            <person name="Takami H."/>
        </authorList>
    </citation>
    <scope>NUCLEOTIDE SEQUENCE</scope>
    <source>
        <tissue evidence="3">Whole body</tissue>
    </source>
</reference>
<dbReference type="PANTHER" id="PTHR37009">
    <property type="entry name" value="EF-HAND DOMAIN-CONTAINING PROTEIN"/>
    <property type="match status" value="1"/>
</dbReference>
<dbReference type="InterPro" id="IPR018247">
    <property type="entry name" value="EF_Hand_1_Ca_BS"/>
</dbReference>
<keyword evidence="1" id="KW-0175">Coiled coil</keyword>
<dbReference type="AlphaFoldDB" id="A0A6A7FWF9"/>
<evidence type="ECO:0000313" key="3">
    <source>
        <dbReference type="EMBL" id="LAC22660.1"/>
    </source>
</evidence>
<dbReference type="InterPro" id="IPR053356">
    <property type="entry name" value="Calcium-reg_actin-bundling"/>
</dbReference>
<feature type="coiled-coil region" evidence="1">
    <location>
        <begin position="202"/>
        <end position="240"/>
    </location>
</feature>
<dbReference type="Pfam" id="PF18060">
    <property type="entry name" value="F_actin_bund_C"/>
    <property type="match status" value="1"/>
</dbReference>
<dbReference type="GO" id="GO:0051015">
    <property type="term" value="F:actin filament binding"/>
    <property type="evidence" value="ECO:0007669"/>
    <property type="project" value="TreeGrafter"/>
</dbReference>
<evidence type="ECO:0000256" key="1">
    <source>
        <dbReference type="SAM" id="Coils"/>
    </source>
</evidence>
<protein>
    <submittedName>
        <fullName evidence="3">Protein tolA</fullName>
    </submittedName>
</protein>
<accession>A0A6A7FWF9</accession>
<dbReference type="PANTHER" id="PTHR37009:SF1">
    <property type="entry name" value="CALCIUM-REGULATED ACTIN-BUNDLING PROTEIN"/>
    <property type="match status" value="1"/>
</dbReference>
<feature type="coiled-coil region" evidence="1">
    <location>
        <begin position="327"/>
        <end position="361"/>
    </location>
</feature>
<evidence type="ECO:0000259" key="2">
    <source>
        <dbReference type="Pfam" id="PF18060"/>
    </source>
</evidence>
<organism evidence="3">
    <name type="scientific">Hirondellea gigas</name>
    <dbReference type="NCBI Taxonomy" id="1518452"/>
    <lineage>
        <taxon>Eukaryota</taxon>
        <taxon>Metazoa</taxon>
        <taxon>Ecdysozoa</taxon>
        <taxon>Arthropoda</taxon>
        <taxon>Crustacea</taxon>
        <taxon>Multicrustacea</taxon>
        <taxon>Malacostraca</taxon>
        <taxon>Eumalacostraca</taxon>
        <taxon>Peracarida</taxon>
        <taxon>Amphipoda</taxon>
        <taxon>Amphilochidea</taxon>
        <taxon>Lysianassida</taxon>
        <taxon>Lysianassidira</taxon>
        <taxon>Lysianassoidea</taxon>
        <taxon>Lysianassidae</taxon>
        <taxon>Hirondellea</taxon>
    </lineage>
</organism>
<dbReference type="GO" id="GO:0030046">
    <property type="term" value="P:parallel actin filament bundle assembly"/>
    <property type="evidence" value="ECO:0007669"/>
    <property type="project" value="TreeGrafter"/>
</dbReference>
<sequence>MAAVGLPGNNDMEKLQALSALSYPAQAKWFLNGFWEEIFSANNCAEAENVREYAITMIEIDEKNGENGCELDEMLAHRFLEKFGETLTVRELREALRDIDIDTNKKMSLSEYMIFRFKVDWHALVHKAQGDNAEEIAEAQAKLQDAIQKLNFSHQAAAEARRALAEATRVERESVARAYEAATSREEADQLAAEATAKADIARAAEADQLKAEEELRQALAELQHQEDTYNNQVATLTAKAETGGVVTRGRAKNELEQLKQEDPLPLRRAKINQGAVIRRQEKVTAIAVEARAEVEKAESIANESAAVAQNAQRVADEAAEAAIAAKAASDEAAAAAEQALQEANEAVADAEAFLQDAKEKSTDTHGTFWWMERELEEARKYKPMSKGGKAK</sequence>
<dbReference type="PROSITE" id="PS00018">
    <property type="entry name" value="EF_HAND_1"/>
    <property type="match status" value="1"/>
</dbReference>
<dbReference type="GO" id="GO:0030863">
    <property type="term" value="C:cortical cytoskeleton"/>
    <property type="evidence" value="ECO:0007669"/>
    <property type="project" value="TreeGrafter"/>
</dbReference>